<comment type="function">
    <text evidence="2">May be involved in the metabolism of insect hormones and in the breakdown of synthetic insecticides.</text>
</comment>
<comment type="subcellular location">
    <subcellularLocation>
        <location evidence="4">Endoplasmic reticulum membrane</location>
        <topology evidence="4">Peripheral membrane protein</topology>
    </subcellularLocation>
    <subcellularLocation>
        <location evidence="3">Microsome membrane</location>
        <topology evidence="3">Peripheral membrane protein</topology>
    </subcellularLocation>
</comment>
<evidence type="ECO:0000256" key="5">
    <source>
        <dbReference type="ARBA" id="ARBA00010617"/>
    </source>
</evidence>
<dbReference type="GO" id="GO:0020037">
    <property type="term" value="F:heme binding"/>
    <property type="evidence" value="ECO:0007669"/>
    <property type="project" value="InterPro"/>
</dbReference>
<dbReference type="GO" id="GO:0005789">
    <property type="term" value="C:endoplasmic reticulum membrane"/>
    <property type="evidence" value="ECO:0007669"/>
    <property type="project" value="UniProtKB-SubCell"/>
</dbReference>
<keyword evidence="6 11" id="KW-0349">Heme</keyword>
<keyword evidence="8 12" id="KW-0560">Oxidoreductase</keyword>
<reference evidence="13" key="1">
    <citation type="submission" date="2022-01" db="UniProtKB">
        <authorList>
            <consortium name="EnsemblMetazoa"/>
        </authorList>
    </citation>
    <scope>IDENTIFICATION</scope>
</reference>
<dbReference type="Gene3D" id="1.10.630.10">
    <property type="entry name" value="Cytochrome P450"/>
    <property type="match status" value="1"/>
</dbReference>
<dbReference type="GO" id="GO:0016705">
    <property type="term" value="F:oxidoreductase activity, acting on paired donors, with incorporation or reduction of molecular oxygen"/>
    <property type="evidence" value="ECO:0007669"/>
    <property type="project" value="InterPro"/>
</dbReference>
<dbReference type="PRINTS" id="PR00465">
    <property type="entry name" value="EP450IV"/>
</dbReference>
<evidence type="ECO:0000256" key="7">
    <source>
        <dbReference type="ARBA" id="ARBA00022723"/>
    </source>
</evidence>
<dbReference type="Proteomes" id="UP000494040">
    <property type="component" value="Unassembled WGS sequence"/>
</dbReference>
<comment type="similarity">
    <text evidence="5 12">Belongs to the cytochrome P450 family.</text>
</comment>
<dbReference type="Pfam" id="PF00067">
    <property type="entry name" value="p450"/>
    <property type="match status" value="1"/>
</dbReference>
<evidence type="ECO:0000256" key="10">
    <source>
        <dbReference type="ARBA" id="ARBA00023033"/>
    </source>
</evidence>
<keyword evidence="14" id="KW-1185">Reference proteome</keyword>
<sequence>MLAKKFHVLQRRLPVTAEAVVCVCKPRSKQTLAVATGDVLYNPTRRTRDYSEVPGPNPIPLLGNTWRFIPFIGNYQISKLHKVTKKLHTTYGDIVKISNLLGRPDMVFLFDPAEIEKVFRSEDTLPFRPSMPSLIYYKNVLRKDFFSDIGGLIATHGEKWNIFRSKVQQQMLQPRIAKLYIGQIEETADEFVQRIIEIKDENDTVPADFLNEIHKWALESIAKVALDVKLGCLKDIPEDTQKLIHALDTFLKNVVILELKVPFWKIFSTPTWKEYINALDTITIVVLKHINNALKQLDGESVELKSDASLLKRVLAQNGNNTKLATILALDLFLVGVDTTSASIASILYQLSLNKDKQNILYEELSSVLEDNRITSESYDKMPYLRACIRETLRMYPVVIGNGRCLTKDTEILGYNIPKGTQVVFQHYVICNSERYFDSPEKFEPERWLKESNKNYHPFASLPFGFGKRMCIGRRYADLEMQTLIAKIIKKFEVEYHGPKLDYYVHPMFMPNGPLTFTFKERH</sequence>
<evidence type="ECO:0000256" key="4">
    <source>
        <dbReference type="ARBA" id="ARBA00004406"/>
    </source>
</evidence>
<proteinExistence type="inferred from homology"/>
<dbReference type="RefSeq" id="XP_014260193.1">
    <property type="nucleotide sequence ID" value="XM_014404707.2"/>
</dbReference>
<evidence type="ECO:0000313" key="14">
    <source>
        <dbReference type="Proteomes" id="UP000494040"/>
    </source>
</evidence>
<evidence type="ECO:0008006" key="15">
    <source>
        <dbReference type="Google" id="ProtNLM"/>
    </source>
</evidence>
<keyword evidence="9 11" id="KW-0408">Iron</keyword>
<accession>A0A8I6TL06</accession>
<dbReference type="EnsemblMetazoa" id="XM_014404707.2">
    <property type="protein sequence ID" value="XP_014260193.1"/>
    <property type="gene ID" value="LOC106672902"/>
</dbReference>
<dbReference type="FunFam" id="1.10.630.10:FF:000006">
    <property type="entry name" value="Cytochrome P450 302a1, mitochondrial"/>
    <property type="match status" value="1"/>
</dbReference>
<dbReference type="CDD" id="cd11054">
    <property type="entry name" value="CYP24A1-like"/>
    <property type="match status" value="1"/>
</dbReference>
<evidence type="ECO:0000256" key="2">
    <source>
        <dbReference type="ARBA" id="ARBA00003690"/>
    </source>
</evidence>
<dbReference type="GeneID" id="106672902"/>
<dbReference type="RefSeq" id="XP_024085167.1">
    <property type="nucleotide sequence ID" value="XM_024229399.1"/>
</dbReference>
<dbReference type="OMA" id="FQHYVIS"/>
<dbReference type="InterPro" id="IPR002403">
    <property type="entry name" value="Cyt_P450_E_grp-IV"/>
</dbReference>
<evidence type="ECO:0000256" key="6">
    <source>
        <dbReference type="ARBA" id="ARBA00022617"/>
    </source>
</evidence>
<dbReference type="AlphaFoldDB" id="A0A8I6TL06"/>
<evidence type="ECO:0000256" key="11">
    <source>
        <dbReference type="PIRSR" id="PIRSR602403-1"/>
    </source>
</evidence>
<dbReference type="InterPro" id="IPR001128">
    <property type="entry name" value="Cyt_P450"/>
</dbReference>
<dbReference type="EnsemblMetazoa" id="XM_024229399.1">
    <property type="protein sequence ID" value="XP_024085167.1"/>
    <property type="gene ID" value="LOC106672902"/>
</dbReference>
<dbReference type="GO" id="GO:0005506">
    <property type="term" value="F:iron ion binding"/>
    <property type="evidence" value="ECO:0007669"/>
    <property type="project" value="InterPro"/>
</dbReference>
<protein>
    <recommendedName>
        <fullName evidence="15">Cytochrome P450</fullName>
    </recommendedName>
</protein>
<dbReference type="InterPro" id="IPR050479">
    <property type="entry name" value="CYP11_CYP27_families"/>
</dbReference>
<evidence type="ECO:0000256" key="3">
    <source>
        <dbReference type="ARBA" id="ARBA00004174"/>
    </source>
</evidence>
<dbReference type="KEGG" id="clec:106672902"/>
<dbReference type="GO" id="GO:0004497">
    <property type="term" value="F:monooxygenase activity"/>
    <property type="evidence" value="ECO:0007669"/>
    <property type="project" value="UniProtKB-KW"/>
</dbReference>
<comment type="cofactor">
    <cofactor evidence="1 11">
        <name>heme</name>
        <dbReference type="ChEBI" id="CHEBI:30413"/>
    </cofactor>
</comment>
<dbReference type="PANTHER" id="PTHR24279">
    <property type="entry name" value="CYTOCHROME P450"/>
    <property type="match status" value="1"/>
</dbReference>
<evidence type="ECO:0000256" key="9">
    <source>
        <dbReference type="ARBA" id="ARBA00023004"/>
    </source>
</evidence>
<dbReference type="PROSITE" id="PS00086">
    <property type="entry name" value="CYTOCHROME_P450"/>
    <property type="match status" value="1"/>
</dbReference>
<evidence type="ECO:0000256" key="8">
    <source>
        <dbReference type="ARBA" id="ARBA00023002"/>
    </source>
</evidence>
<dbReference type="OrthoDB" id="3945418at2759"/>
<keyword evidence="10 12" id="KW-0503">Monooxygenase</keyword>
<feature type="binding site" description="axial binding residue" evidence="11">
    <location>
        <position position="471"/>
    </location>
    <ligand>
        <name>heme</name>
        <dbReference type="ChEBI" id="CHEBI:30413"/>
    </ligand>
    <ligandPart>
        <name>Fe</name>
        <dbReference type="ChEBI" id="CHEBI:18248"/>
    </ligandPart>
</feature>
<keyword evidence="7 11" id="KW-0479">Metal-binding</keyword>
<dbReference type="PRINTS" id="PR00385">
    <property type="entry name" value="P450"/>
</dbReference>
<dbReference type="InterPro" id="IPR036396">
    <property type="entry name" value="Cyt_P450_sf"/>
</dbReference>
<evidence type="ECO:0000256" key="12">
    <source>
        <dbReference type="RuleBase" id="RU000461"/>
    </source>
</evidence>
<dbReference type="PANTHER" id="PTHR24279:SF120">
    <property type="entry name" value="CYTOCHROME P450"/>
    <property type="match status" value="1"/>
</dbReference>
<evidence type="ECO:0000256" key="1">
    <source>
        <dbReference type="ARBA" id="ARBA00001971"/>
    </source>
</evidence>
<name>A0A8I6TL06_CIMLE</name>
<evidence type="ECO:0000313" key="13">
    <source>
        <dbReference type="EnsemblMetazoa" id="XP_024085167.1"/>
    </source>
</evidence>
<dbReference type="InterPro" id="IPR017972">
    <property type="entry name" value="Cyt_P450_CS"/>
</dbReference>
<dbReference type="SUPFAM" id="SSF48264">
    <property type="entry name" value="Cytochrome P450"/>
    <property type="match status" value="1"/>
</dbReference>
<organism evidence="13 14">
    <name type="scientific">Cimex lectularius</name>
    <name type="common">Bed bug</name>
    <name type="synonym">Acanthia lectularia</name>
    <dbReference type="NCBI Taxonomy" id="79782"/>
    <lineage>
        <taxon>Eukaryota</taxon>
        <taxon>Metazoa</taxon>
        <taxon>Ecdysozoa</taxon>
        <taxon>Arthropoda</taxon>
        <taxon>Hexapoda</taxon>
        <taxon>Insecta</taxon>
        <taxon>Pterygota</taxon>
        <taxon>Neoptera</taxon>
        <taxon>Paraneoptera</taxon>
        <taxon>Hemiptera</taxon>
        <taxon>Heteroptera</taxon>
        <taxon>Panheteroptera</taxon>
        <taxon>Cimicomorpha</taxon>
        <taxon>Cimicidae</taxon>
        <taxon>Cimex</taxon>
    </lineage>
</organism>